<dbReference type="EMBL" id="KQ988204">
    <property type="protein sequence ID" value="KZV56259.1"/>
    <property type="molecule type" value="Genomic_DNA"/>
</dbReference>
<feature type="region of interest" description="Disordered" evidence="1">
    <location>
        <begin position="107"/>
        <end position="149"/>
    </location>
</feature>
<dbReference type="AlphaFoldDB" id="A0A2Z7D9P4"/>
<evidence type="ECO:0000313" key="3">
    <source>
        <dbReference type="Proteomes" id="UP000250235"/>
    </source>
</evidence>
<organism evidence="2 3">
    <name type="scientific">Dorcoceras hygrometricum</name>
    <dbReference type="NCBI Taxonomy" id="472368"/>
    <lineage>
        <taxon>Eukaryota</taxon>
        <taxon>Viridiplantae</taxon>
        <taxon>Streptophyta</taxon>
        <taxon>Embryophyta</taxon>
        <taxon>Tracheophyta</taxon>
        <taxon>Spermatophyta</taxon>
        <taxon>Magnoliopsida</taxon>
        <taxon>eudicotyledons</taxon>
        <taxon>Gunneridae</taxon>
        <taxon>Pentapetalae</taxon>
        <taxon>asterids</taxon>
        <taxon>lamiids</taxon>
        <taxon>Lamiales</taxon>
        <taxon>Gesneriaceae</taxon>
        <taxon>Didymocarpoideae</taxon>
        <taxon>Trichosporeae</taxon>
        <taxon>Loxocarpinae</taxon>
        <taxon>Dorcoceras</taxon>
    </lineage>
</organism>
<sequence length="174" mass="19671">MSSWTQSSVSLSKLQETRKPLNDKSGLGFNAGESSSRETCTQSNLVYDKFKKMNFVKASVTHDTCESVRYDEQISGQLNQKGKAGIGYVRLENSKFSWLKNRLDKEKSKAGSKSIVQNQQRRGSKKVKSEWRNVQPQRDLNGQNTKPNLDRSHHISAHTLMDSHTGKTVKVIQV</sequence>
<gene>
    <name evidence="2" type="ORF">F511_29674</name>
</gene>
<feature type="compositionally biased region" description="Polar residues" evidence="1">
    <location>
        <begin position="132"/>
        <end position="147"/>
    </location>
</feature>
<evidence type="ECO:0000313" key="2">
    <source>
        <dbReference type="EMBL" id="KZV56259.1"/>
    </source>
</evidence>
<protein>
    <submittedName>
        <fullName evidence="2">Uncharacterized protein</fullName>
    </submittedName>
</protein>
<feature type="region of interest" description="Disordered" evidence="1">
    <location>
        <begin position="1"/>
        <end position="39"/>
    </location>
</feature>
<proteinExistence type="predicted"/>
<evidence type="ECO:0000256" key="1">
    <source>
        <dbReference type="SAM" id="MobiDB-lite"/>
    </source>
</evidence>
<name>A0A2Z7D9P4_9LAMI</name>
<dbReference type="Proteomes" id="UP000250235">
    <property type="component" value="Unassembled WGS sequence"/>
</dbReference>
<keyword evidence="3" id="KW-1185">Reference proteome</keyword>
<accession>A0A2Z7D9P4</accession>
<reference evidence="2 3" key="1">
    <citation type="journal article" date="2015" name="Proc. Natl. Acad. Sci. U.S.A.">
        <title>The resurrection genome of Boea hygrometrica: A blueprint for survival of dehydration.</title>
        <authorList>
            <person name="Xiao L."/>
            <person name="Yang G."/>
            <person name="Zhang L."/>
            <person name="Yang X."/>
            <person name="Zhao S."/>
            <person name="Ji Z."/>
            <person name="Zhou Q."/>
            <person name="Hu M."/>
            <person name="Wang Y."/>
            <person name="Chen M."/>
            <person name="Xu Y."/>
            <person name="Jin H."/>
            <person name="Xiao X."/>
            <person name="Hu G."/>
            <person name="Bao F."/>
            <person name="Hu Y."/>
            <person name="Wan P."/>
            <person name="Li L."/>
            <person name="Deng X."/>
            <person name="Kuang T."/>
            <person name="Xiang C."/>
            <person name="Zhu J.K."/>
            <person name="Oliver M.J."/>
            <person name="He Y."/>
        </authorList>
    </citation>
    <scope>NUCLEOTIDE SEQUENCE [LARGE SCALE GENOMIC DNA]</scope>
    <source>
        <strain evidence="3">cv. XS01</strain>
    </source>
</reference>
<feature type="compositionally biased region" description="Polar residues" evidence="1">
    <location>
        <begin position="1"/>
        <end position="14"/>
    </location>
</feature>